<dbReference type="InterPro" id="IPR050428">
    <property type="entry name" value="TCS_sensor_his_kinase"/>
</dbReference>
<evidence type="ECO:0000256" key="5">
    <source>
        <dbReference type="ARBA" id="ARBA00022692"/>
    </source>
</evidence>
<proteinExistence type="predicted"/>
<dbReference type="GO" id="GO:0000160">
    <property type="term" value="P:phosphorelay signal transduction system"/>
    <property type="evidence" value="ECO:0007669"/>
    <property type="project" value="TreeGrafter"/>
</dbReference>
<sequence length="364" mass="40550">MNSILVSLCPFPSVTLAKELKDGFILNQPKVCMSCKEKNCWDFASAVTSEEVRHFICSRDVSLFRIDISGEALLINGVFDLENNESRNRFRRKSLRKNKVRKADVDLWARRMKEGFRAIGDRIEKSTKETIEDLHDIKTATSLVFRNAEAIISRLPGALDEDKLENADPRLKSLIKSVNLLDSRLNMSSIIANPASAAYGRPRRVAIYKVFHTMVRMFEQLAAAKNVRITMRGSSYSTPHAFDSITTLALVLIDNAVKYSQDGGEVVVTVNDNVKGSVAVTVESRGPAISGDDLQLIFQKRFRTENAKKMTASGSGMGLYIASVIADAHKVRIKYEARNIISSSGIASNVFSFYLEDNPELNKS</sequence>
<dbReference type="PANTHER" id="PTHR45436">
    <property type="entry name" value="SENSOR HISTIDINE KINASE YKOH"/>
    <property type="match status" value="1"/>
</dbReference>
<dbReference type="InterPro" id="IPR036890">
    <property type="entry name" value="HATPase_C_sf"/>
</dbReference>
<evidence type="ECO:0000256" key="1">
    <source>
        <dbReference type="ARBA" id="ARBA00000085"/>
    </source>
</evidence>
<evidence type="ECO:0000259" key="8">
    <source>
        <dbReference type="PROSITE" id="PS50109"/>
    </source>
</evidence>
<dbReference type="Proteomes" id="UP000705867">
    <property type="component" value="Unassembled WGS sequence"/>
</dbReference>
<reference evidence="9" key="2">
    <citation type="submission" date="2021-08" db="EMBL/GenBank/DDBJ databases">
        <authorList>
            <person name="Dalcin Martins P."/>
        </authorList>
    </citation>
    <scope>NUCLEOTIDE SEQUENCE</scope>
    <source>
        <strain evidence="9">MAG_39</strain>
    </source>
</reference>
<dbReference type="InterPro" id="IPR005467">
    <property type="entry name" value="His_kinase_dom"/>
</dbReference>
<keyword evidence="3" id="KW-0597">Phosphoprotein</keyword>
<dbReference type="EC" id="2.7.13.3" evidence="2"/>
<dbReference type="InterPro" id="IPR003594">
    <property type="entry name" value="HATPase_dom"/>
</dbReference>
<evidence type="ECO:0000256" key="4">
    <source>
        <dbReference type="ARBA" id="ARBA00022679"/>
    </source>
</evidence>
<feature type="domain" description="Histidine kinase" evidence="8">
    <location>
        <begin position="132"/>
        <end position="359"/>
    </location>
</feature>
<keyword evidence="7" id="KW-1133">Transmembrane helix</keyword>
<comment type="caution">
    <text evidence="9">The sequence shown here is derived from an EMBL/GenBank/DDBJ whole genome shotgun (WGS) entry which is preliminary data.</text>
</comment>
<dbReference type="SMART" id="SM00387">
    <property type="entry name" value="HATPase_c"/>
    <property type="match status" value="1"/>
</dbReference>
<reference evidence="9" key="1">
    <citation type="journal article" date="2021" name="bioRxiv">
        <title>Unraveling nitrogen, sulfur and carbon metabolic pathways and microbial community transcriptional responses to substrate deprivation and toxicity stresses in a bioreactor mimicking anoxic brackish coastal sediment conditions.</title>
        <authorList>
            <person name="Martins P.D."/>
            <person name="Echeveste M.J."/>
            <person name="Arshad A."/>
            <person name="Kurth J."/>
            <person name="Ouboter H."/>
            <person name="Jetten M.S.M."/>
            <person name="Welte C.U."/>
        </authorList>
    </citation>
    <scope>NUCLEOTIDE SEQUENCE</scope>
    <source>
        <strain evidence="9">MAG_39</strain>
    </source>
</reference>
<dbReference type="Pfam" id="PF02518">
    <property type="entry name" value="HATPase_c"/>
    <property type="match status" value="1"/>
</dbReference>
<evidence type="ECO:0000313" key="10">
    <source>
        <dbReference type="Proteomes" id="UP000705867"/>
    </source>
</evidence>
<dbReference type="EMBL" id="JAIOIV010000072">
    <property type="protein sequence ID" value="MBZ0156260.1"/>
    <property type="molecule type" value="Genomic_DNA"/>
</dbReference>
<dbReference type="Gene3D" id="3.30.565.10">
    <property type="entry name" value="Histidine kinase-like ATPase, C-terminal domain"/>
    <property type="match status" value="1"/>
</dbReference>
<keyword evidence="5" id="KW-0812">Transmembrane</keyword>
<dbReference type="PANTHER" id="PTHR45436:SF5">
    <property type="entry name" value="SENSOR HISTIDINE KINASE TRCS"/>
    <property type="match status" value="1"/>
</dbReference>
<evidence type="ECO:0000313" key="9">
    <source>
        <dbReference type="EMBL" id="MBZ0156260.1"/>
    </source>
</evidence>
<evidence type="ECO:0000256" key="3">
    <source>
        <dbReference type="ARBA" id="ARBA00022553"/>
    </source>
</evidence>
<keyword evidence="6 9" id="KW-0418">Kinase</keyword>
<dbReference type="SUPFAM" id="SSF55874">
    <property type="entry name" value="ATPase domain of HSP90 chaperone/DNA topoisomerase II/histidine kinase"/>
    <property type="match status" value="1"/>
</dbReference>
<protein>
    <recommendedName>
        <fullName evidence="2">histidine kinase</fullName>
        <ecNumber evidence="2">2.7.13.3</ecNumber>
    </recommendedName>
</protein>
<accession>A0A953JBV9</accession>
<gene>
    <name evidence="9" type="ORF">K8I29_08645</name>
</gene>
<name>A0A953JBV9_9BACT</name>
<dbReference type="PROSITE" id="PS50109">
    <property type="entry name" value="HIS_KIN"/>
    <property type="match status" value="1"/>
</dbReference>
<dbReference type="GO" id="GO:0004673">
    <property type="term" value="F:protein histidine kinase activity"/>
    <property type="evidence" value="ECO:0007669"/>
    <property type="project" value="UniProtKB-EC"/>
</dbReference>
<evidence type="ECO:0000256" key="2">
    <source>
        <dbReference type="ARBA" id="ARBA00012438"/>
    </source>
</evidence>
<keyword evidence="4" id="KW-0808">Transferase</keyword>
<comment type="catalytic activity">
    <reaction evidence="1">
        <text>ATP + protein L-histidine = ADP + protein N-phospho-L-histidine.</text>
        <dbReference type="EC" id="2.7.13.3"/>
    </reaction>
</comment>
<dbReference type="GO" id="GO:0005886">
    <property type="term" value="C:plasma membrane"/>
    <property type="evidence" value="ECO:0007669"/>
    <property type="project" value="TreeGrafter"/>
</dbReference>
<evidence type="ECO:0000256" key="6">
    <source>
        <dbReference type="ARBA" id="ARBA00022777"/>
    </source>
</evidence>
<organism evidence="9 10">
    <name type="scientific">Candidatus Nitrobium versatile</name>
    <dbReference type="NCBI Taxonomy" id="2884831"/>
    <lineage>
        <taxon>Bacteria</taxon>
        <taxon>Pseudomonadati</taxon>
        <taxon>Nitrospirota</taxon>
        <taxon>Nitrospiria</taxon>
        <taxon>Nitrospirales</taxon>
        <taxon>Nitrospiraceae</taxon>
        <taxon>Candidatus Nitrobium</taxon>
    </lineage>
</organism>
<evidence type="ECO:0000256" key="7">
    <source>
        <dbReference type="ARBA" id="ARBA00022989"/>
    </source>
</evidence>
<keyword evidence="7" id="KW-0472">Membrane</keyword>
<dbReference type="AlphaFoldDB" id="A0A953JBV9"/>